<proteinExistence type="predicted"/>
<dbReference type="InterPro" id="IPR029071">
    <property type="entry name" value="Ubiquitin-like_domsf"/>
</dbReference>
<dbReference type="CDD" id="cd17039">
    <property type="entry name" value="Ubl_ubiquitin_like"/>
    <property type="match status" value="1"/>
</dbReference>
<comment type="caution">
    <text evidence="2">The sequence shown here is derived from an EMBL/GenBank/DDBJ whole genome shotgun (WGS) entry which is preliminary data.</text>
</comment>
<organism evidence="2 4">
    <name type="scientific">Didymodactylos carnosus</name>
    <dbReference type="NCBI Taxonomy" id="1234261"/>
    <lineage>
        <taxon>Eukaryota</taxon>
        <taxon>Metazoa</taxon>
        <taxon>Spiralia</taxon>
        <taxon>Gnathifera</taxon>
        <taxon>Rotifera</taxon>
        <taxon>Eurotatoria</taxon>
        <taxon>Bdelloidea</taxon>
        <taxon>Philodinida</taxon>
        <taxon>Philodinidae</taxon>
        <taxon>Didymodactylos</taxon>
    </lineage>
</organism>
<evidence type="ECO:0000313" key="4">
    <source>
        <dbReference type="Proteomes" id="UP000677228"/>
    </source>
</evidence>
<evidence type="ECO:0000259" key="1">
    <source>
        <dbReference type="PROSITE" id="PS50053"/>
    </source>
</evidence>
<gene>
    <name evidence="2" type="ORF">OVA965_LOCUS18855</name>
    <name evidence="3" type="ORF">TMI583_LOCUS18868</name>
</gene>
<dbReference type="EMBL" id="CAJOBA010009535">
    <property type="protein sequence ID" value="CAF3853404.1"/>
    <property type="molecule type" value="Genomic_DNA"/>
</dbReference>
<dbReference type="PROSITE" id="PS50053">
    <property type="entry name" value="UBIQUITIN_2"/>
    <property type="match status" value="1"/>
</dbReference>
<reference evidence="2" key="1">
    <citation type="submission" date="2021-02" db="EMBL/GenBank/DDBJ databases">
        <authorList>
            <person name="Nowell W R."/>
        </authorList>
    </citation>
    <scope>NUCLEOTIDE SEQUENCE</scope>
</reference>
<dbReference type="SUPFAM" id="SSF54236">
    <property type="entry name" value="Ubiquitin-like"/>
    <property type="match status" value="1"/>
</dbReference>
<dbReference type="Gene3D" id="3.10.20.90">
    <property type="entry name" value="Phosphatidylinositol 3-kinase Catalytic Subunit, Chain A, domain 1"/>
    <property type="match status" value="1"/>
</dbReference>
<dbReference type="InterPro" id="IPR000626">
    <property type="entry name" value="Ubiquitin-like_dom"/>
</dbReference>
<dbReference type="InterPro" id="IPR019956">
    <property type="entry name" value="Ubiquitin_dom"/>
</dbReference>
<sequence>MIKRQKQIISSFYQTVYYMERHSARRLEVDNHRSENNADHLSSTSDREVKVKQWKILKYPFSKVFHEQLEEKQEGITKKDQYSTEKKCLSTKNSFITSKLPHIIVPSNEQLAFTNKSISALSYKINSQCKIRDVKRKIEKKTSINQNEQRLLYNLKELADNQHLSSYNVQNGSSLSLVLKCHGGTNGFGQNYRRINIDIAKFIQIDATLKNNIITEQLVGYVERILCAFEEYSPRAHIYHQVKNKLKVLKHRKKITYIKNKKRKSICWPTTNITLKIAVEGDKQDRKLTTQSSTSQTTINFSWNDANFVHKFEPDVEQNADYAEKLQARGTDDKKSNNRNTSTFEDKLGLIKYQLVADYVRIILPTAIVQNMFLESNELLVHRLNQLCRTIDEYLINNQLSEKVDRKQMTINLKKRLRDEHNSVNKSKELKCISNRSAQFSTTVPFKKPSSITHHTTRTTLKLHGEK</sequence>
<dbReference type="EMBL" id="CAJNOK010009518">
    <property type="protein sequence ID" value="CAF1091866.1"/>
    <property type="molecule type" value="Genomic_DNA"/>
</dbReference>
<dbReference type="Proteomes" id="UP000677228">
    <property type="component" value="Unassembled WGS sequence"/>
</dbReference>
<dbReference type="InterPro" id="IPR050158">
    <property type="entry name" value="Ubiquitin_ubiquitin-like"/>
</dbReference>
<dbReference type="Pfam" id="PF00240">
    <property type="entry name" value="ubiquitin"/>
    <property type="match status" value="1"/>
</dbReference>
<name>A0A8S2DZ26_9BILA</name>
<evidence type="ECO:0000313" key="2">
    <source>
        <dbReference type="EMBL" id="CAF1091866.1"/>
    </source>
</evidence>
<dbReference type="PANTHER" id="PTHR10666">
    <property type="entry name" value="UBIQUITIN"/>
    <property type="match status" value="1"/>
</dbReference>
<evidence type="ECO:0000313" key="3">
    <source>
        <dbReference type="EMBL" id="CAF3853404.1"/>
    </source>
</evidence>
<accession>A0A8S2DZ26</accession>
<feature type="domain" description="Ubiquitin-like" evidence="1">
    <location>
        <begin position="101"/>
        <end position="184"/>
    </location>
</feature>
<dbReference type="AlphaFoldDB" id="A0A8S2DZ26"/>
<protein>
    <recommendedName>
        <fullName evidence="1">Ubiquitin-like domain-containing protein</fullName>
    </recommendedName>
</protein>
<dbReference type="PRINTS" id="PR00348">
    <property type="entry name" value="UBIQUITIN"/>
</dbReference>
<dbReference type="Proteomes" id="UP000682733">
    <property type="component" value="Unassembled WGS sequence"/>
</dbReference>
<dbReference type="SMART" id="SM00213">
    <property type="entry name" value="UBQ"/>
    <property type="match status" value="1"/>
</dbReference>